<keyword evidence="14" id="KW-1185">Reference proteome</keyword>
<comment type="caution">
    <text evidence="13">The sequence shown here is derived from an EMBL/GenBank/DDBJ whole genome shotgun (WGS) entry which is preliminary data.</text>
</comment>
<feature type="region of interest" description="Disordered" evidence="11">
    <location>
        <begin position="1"/>
        <end position="38"/>
    </location>
</feature>
<comment type="subcellular location">
    <subcellularLocation>
        <location evidence="1">Cytoplasm</location>
    </subcellularLocation>
</comment>
<dbReference type="Gene3D" id="3.30.420.40">
    <property type="match status" value="2"/>
</dbReference>
<evidence type="ECO:0000256" key="10">
    <source>
        <dbReference type="ARBA" id="ARBA00032441"/>
    </source>
</evidence>
<evidence type="ECO:0000256" key="7">
    <source>
        <dbReference type="ARBA" id="ARBA00022741"/>
    </source>
</evidence>
<proteinExistence type="inferred from homology"/>
<keyword evidence="6" id="KW-0479">Metal-binding</keyword>
<dbReference type="InterPro" id="IPR027417">
    <property type="entry name" value="P-loop_NTPase"/>
</dbReference>
<feature type="domain" description="Gcp-like" evidence="12">
    <location>
        <begin position="271"/>
        <end position="349"/>
    </location>
</feature>
<dbReference type="AlphaFoldDB" id="A0A2N5N3D5"/>
<dbReference type="PANTHER" id="PTHR33540:SF2">
    <property type="entry name" value="TRNA THREONYLCARBAMOYLADENOSINE BIOSYNTHESIS PROTEIN TSAE"/>
    <property type="match status" value="1"/>
</dbReference>
<gene>
    <name evidence="13" type="ORF">B8V81_3277</name>
</gene>
<comment type="similarity">
    <text evidence="2">Belongs to the TsaE family.</text>
</comment>
<dbReference type="GO" id="GO:0005737">
    <property type="term" value="C:cytoplasm"/>
    <property type="evidence" value="ECO:0007669"/>
    <property type="project" value="UniProtKB-SubCell"/>
</dbReference>
<evidence type="ECO:0000313" key="14">
    <source>
        <dbReference type="Proteomes" id="UP000234789"/>
    </source>
</evidence>
<evidence type="ECO:0000256" key="1">
    <source>
        <dbReference type="ARBA" id="ARBA00004496"/>
    </source>
</evidence>
<evidence type="ECO:0000256" key="5">
    <source>
        <dbReference type="ARBA" id="ARBA00022694"/>
    </source>
</evidence>
<dbReference type="SUPFAM" id="SSF52540">
    <property type="entry name" value="P-loop containing nucleoside triphosphate hydrolases"/>
    <property type="match status" value="1"/>
</dbReference>
<dbReference type="InterPro" id="IPR043129">
    <property type="entry name" value="ATPase_NBD"/>
</dbReference>
<evidence type="ECO:0000259" key="12">
    <source>
        <dbReference type="Pfam" id="PF00814"/>
    </source>
</evidence>
<evidence type="ECO:0000256" key="9">
    <source>
        <dbReference type="ARBA" id="ARBA00022842"/>
    </source>
</evidence>
<reference evidence="13 14" key="1">
    <citation type="submission" date="2017-05" db="EMBL/GenBank/DDBJ databases">
        <title>Functional genome analysis of Paenibacillus pasadenensis strain R16: insights on endophytic life style and antifungal activity.</title>
        <authorList>
            <person name="Passera A."/>
            <person name="Marcolungo L."/>
            <person name="Casati P."/>
            <person name="Brasca M."/>
            <person name="Quaglino F."/>
            <person name="Delledonne M."/>
        </authorList>
    </citation>
    <scope>NUCLEOTIDE SEQUENCE [LARGE SCALE GENOMIC DNA]</scope>
    <source>
        <strain evidence="13 14">R16</strain>
    </source>
</reference>
<keyword evidence="8" id="KW-0067">ATP-binding</keyword>
<dbReference type="PANTHER" id="PTHR33540">
    <property type="entry name" value="TRNA THREONYLCARBAMOYLADENOSINE BIOSYNTHESIS PROTEIN TSAE"/>
    <property type="match status" value="1"/>
</dbReference>
<dbReference type="GO" id="GO:0002949">
    <property type="term" value="P:tRNA threonylcarbamoyladenosine modification"/>
    <property type="evidence" value="ECO:0007669"/>
    <property type="project" value="InterPro"/>
</dbReference>
<sequence>MPGKGLRASARGPDRSRPELFSRPPLRRTAADGSGRRLRHAEAADIMGTRFRVRMQQTESRVEQMTMEAAEAQWIASSEADTVRLAGWLAERAEPGTVIALDGDLGAGKTRFSQAFAAALAVEGVVSSPTFTIIKEYESGRLPLYHMDVYRLSPEEADELGLDEYWYGRGVSLVEWASLIPELLPERKLSIRIVREDGERRGFALRGEGLPYAAWVREWLAAAEAGGTQAGLLAGQAKAEAGEPLVLALDTATPTLAAALMRGSEALGSVQEPAARNHSAHAVPAVQRLLREAGLRGTELAGIAAGVGPGSYTGVRIAASIAKTLAWTWGVPLVGVSTPEALAAGAWREAAGLAAAAVGGADDGSGEPAAGARDGGTLGLDSSSLLADEAGGWIVPLLDARRGQAYTALFAAGAAPGYAEGQWLPADAPWRRLEPDALRLMDGWAARLAELLAAADRRPAYVLFTGDLDKHEDSIRRFEELAEAGGDGPAVCRQPHTIDGRTVAWLGARSLAGGEAVDAHGLVPNYTQLAEAEAKLLEKSREEKNDGRL</sequence>
<dbReference type="GO" id="GO:0046872">
    <property type="term" value="F:metal ion binding"/>
    <property type="evidence" value="ECO:0007669"/>
    <property type="project" value="UniProtKB-KW"/>
</dbReference>
<keyword evidence="4" id="KW-0963">Cytoplasm</keyword>
<dbReference type="Pfam" id="PF00814">
    <property type="entry name" value="TsaD"/>
    <property type="match status" value="1"/>
</dbReference>
<dbReference type="GO" id="GO:0005524">
    <property type="term" value="F:ATP binding"/>
    <property type="evidence" value="ECO:0007669"/>
    <property type="project" value="UniProtKB-KW"/>
</dbReference>
<evidence type="ECO:0000256" key="8">
    <source>
        <dbReference type="ARBA" id="ARBA00022840"/>
    </source>
</evidence>
<dbReference type="SUPFAM" id="SSF53067">
    <property type="entry name" value="Actin-like ATPase domain"/>
    <property type="match status" value="1"/>
</dbReference>
<accession>A0A2N5N3D5</accession>
<dbReference type="InterPro" id="IPR022496">
    <property type="entry name" value="T6A_TsaB"/>
</dbReference>
<keyword evidence="5" id="KW-0819">tRNA processing</keyword>
<evidence type="ECO:0000256" key="11">
    <source>
        <dbReference type="SAM" id="MobiDB-lite"/>
    </source>
</evidence>
<dbReference type="Gene3D" id="3.40.50.300">
    <property type="entry name" value="P-loop containing nucleotide triphosphate hydrolases"/>
    <property type="match status" value="1"/>
</dbReference>
<evidence type="ECO:0000256" key="3">
    <source>
        <dbReference type="ARBA" id="ARBA00019010"/>
    </source>
</evidence>
<evidence type="ECO:0000313" key="13">
    <source>
        <dbReference type="EMBL" id="PLT44846.1"/>
    </source>
</evidence>
<evidence type="ECO:0000256" key="2">
    <source>
        <dbReference type="ARBA" id="ARBA00007599"/>
    </source>
</evidence>
<keyword evidence="7" id="KW-0547">Nucleotide-binding</keyword>
<dbReference type="NCBIfam" id="TIGR00150">
    <property type="entry name" value="T6A_YjeE"/>
    <property type="match status" value="1"/>
</dbReference>
<dbReference type="Proteomes" id="UP000234789">
    <property type="component" value="Unassembled WGS sequence"/>
</dbReference>
<keyword evidence="9" id="KW-0460">Magnesium</keyword>
<dbReference type="EMBL" id="NFEZ01000004">
    <property type="protein sequence ID" value="PLT44846.1"/>
    <property type="molecule type" value="Genomic_DNA"/>
</dbReference>
<dbReference type="NCBIfam" id="TIGR03725">
    <property type="entry name" value="T6A_YeaZ"/>
    <property type="match status" value="1"/>
</dbReference>
<name>A0A2N5N3D5_9BACL</name>
<organism evidence="13 14">
    <name type="scientific">Paenibacillus pasadenensis</name>
    <dbReference type="NCBI Taxonomy" id="217090"/>
    <lineage>
        <taxon>Bacteria</taxon>
        <taxon>Bacillati</taxon>
        <taxon>Bacillota</taxon>
        <taxon>Bacilli</taxon>
        <taxon>Bacillales</taxon>
        <taxon>Paenibacillaceae</taxon>
        <taxon>Paenibacillus</taxon>
    </lineage>
</organism>
<dbReference type="Pfam" id="PF02367">
    <property type="entry name" value="TsaE"/>
    <property type="match status" value="1"/>
</dbReference>
<dbReference type="InterPro" id="IPR000905">
    <property type="entry name" value="Gcp-like_dom"/>
</dbReference>
<dbReference type="InterPro" id="IPR003442">
    <property type="entry name" value="T6A_TsaE"/>
</dbReference>
<protein>
    <recommendedName>
        <fullName evidence="3">tRNA threonylcarbamoyladenosine biosynthesis protein TsaE</fullName>
    </recommendedName>
    <alternativeName>
        <fullName evidence="10">t(6)A37 threonylcarbamoyladenosine biosynthesis protein TsaE</fullName>
    </alternativeName>
</protein>
<evidence type="ECO:0000256" key="4">
    <source>
        <dbReference type="ARBA" id="ARBA00022490"/>
    </source>
</evidence>
<evidence type="ECO:0000256" key="6">
    <source>
        <dbReference type="ARBA" id="ARBA00022723"/>
    </source>
</evidence>